<name>A0ABP7MAV8_9BACT</name>
<dbReference type="Proteomes" id="UP001499909">
    <property type="component" value="Unassembled WGS sequence"/>
</dbReference>
<gene>
    <name evidence="1" type="ORF">GCM10022406_01410</name>
</gene>
<dbReference type="SUPFAM" id="SSF51430">
    <property type="entry name" value="NAD(P)-linked oxidoreductase"/>
    <property type="match status" value="1"/>
</dbReference>
<dbReference type="InterPro" id="IPR036812">
    <property type="entry name" value="NAD(P)_OxRdtase_dom_sf"/>
</dbReference>
<sequence>MEYQQLGDSAIRNFVITFGSRAAGGGRWGGTEQNDAGGASHASYNLGVTFIDTAPIYGQGLS</sequence>
<comment type="caution">
    <text evidence="1">The sequence shown here is derived from an EMBL/GenBank/DDBJ whole genome shotgun (WGS) entry which is preliminary data.</text>
</comment>
<keyword evidence="2" id="KW-1185">Reference proteome</keyword>
<accession>A0ABP7MAV8</accession>
<evidence type="ECO:0000313" key="2">
    <source>
        <dbReference type="Proteomes" id="UP001499909"/>
    </source>
</evidence>
<reference evidence="2" key="1">
    <citation type="journal article" date="2019" name="Int. J. Syst. Evol. Microbiol.">
        <title>The Global Catalogue of Microorganisms (GCM) 10K type strain sequencing project: providing services to taxonomists for standard genome sequencing and annotation.</title>
        <authorList>
            <consortium name="The Broad Institute Genomics Platform"/>
            <consortium name="The Broad Institute Genome Sequencing Center for Infectious Disease"/>
            <person name="Wu L."/>
            <person name="Ma J."/>
        </authorList>
    </citation>
    <scope>NUCLEOTIDE SEQUENCE [LARGE SCALE GENOMIC DNA]</scope>
    <source>
        <strain evidence="2">JCM 17214</strain>
    </source>
</reference>
<evidence type="ECO:0000313" key="1">
    <source>
        <dbReference type="EMBL" id="GAA3918521.1"/>
    </source>
</evidence>
<evidence type="ECO:0008006" key="3">
    <source>
        <dbReference type="Google" id="ProtNLM"/>
    </source>
</evidence>
<proteinExistence type="predicted"/>
<organism evidence="1 2">
    <name type="scientific">Hymenobacter algoricola</name>
    <dbReference type="NCBI Taxonomy" id="486267"/>
    <lineage>
        <taxon>Bacteria</taxon>
        <taxon>Pseudomonadati</taxon>
        <taxon>Bacteroidota</taxon>
        <taxon>Cytophagia</taxon>
        <taxon>Cytophagales</taxon>
        <taxon>Hymenobacteraceae</taxon>
        <taxon>Hymenobacter</taxon>
    </lineage>
</organism>
<dbReference type="RefSeq" id="WP_345108613.1">
    <property type="nucleotide sequence ID" value="NZ_BAABDH010000003.1"/>
</dbReference>
<dbReference type="Gene3D" id="3.20.20.100">
    <property type="entry name" value="NADP-dependent oxidoreductase domain"/>
    <property type="match status" value="1"/>
</dbReference>
<protein>
    <recommendedName>
        <fullName evidence="3">NADP-dependent oxidoreductase domain-containing protein</fullName>
    </recommendedName>
</protein>
<dbReference type="EMBL" id="BAABDH010000003">
    <property type="protein sequence ID" value="GAA3918521.1"/>
    <property type="molecule type" value="Genomic_DNA"/>
</dbReference>